<keyword evidence="2 5" id="KW-0500">Molybdenum</keyword>
<feature type="signal peptide" evidence="6">
    <location>
        <begin position="1"/>
        <end position="22"/>
    </location>
</feature>
<evidence type="ECO:0000256" key="5">
    <source>
        <dbReference type="PIRSR" id="PIRSR004846-1"/>
    </source>
</evidence>
<dbReference type="PANTHER" id="PTHR30632:SF0">
    <property type="entry name" value="SULFATE-BINDING PROTEIN"/>
    <property type="match status" value="1"/>
</dbReference>
<feature type="binding site" evidence="5">
    <location>
        <position position="191"/>
    </location>
    <ligand>
        <name>molybdate</name>
        <dbReference type="ChEBI" id="CHEBI:36264"/>
    </ligand>
</feature>
<organism evidence="7 8">
    <name type="scientific">Gracilibacillus oryzae</name>
    <dbReference type="NCBI Taxonomy" id="1672701"/>
    <lineage>
        <taxon>Bacteria</taxon>
        <taxon>Bacillati</taxon>
        <taxon>Bacillota</taxon>
        <taxon>Bacilli</taxon>
        <taxon>Bacillales</taxon>
        <taxon>Bacillaceae</taxon>
        <taxon>Gracilibacillus</taxon>
    </lineage>
</organism>
<evidence type="ECO:0000313" key="8">
    <source>
        <dbReference type="Proteomes" id="UP000480246"/>
    </source>
</evidence>
<dbReference type="AlphaFoldDB" id="A0A7C8GUW5"/>
<dbReference type="OrthoDB" id="9785015at2"/>
<keyword evidence="3 5" id="KW-0479">Metal-binding</keyword>
<dbReference type="SUPFAM" id="SSF53850">
    <property type="entry name" value="Periplasmic binding protein-like II"/>
    <property type="match status" value="1"/>
</dbReference>
<dbReference type="FunFam" id="3.40.190.10:FF:000035">
    <property type="entry name" value="Molybdate ABC transporter substrate-binding protein"/>
    <property type="match status" value="1"/>
</dbReference>
<evidence type="ECO:0000256" key="1">
    <source>
        <dbReference type="ARBA" id="ARBA00009175"/>
    </source>
</evidence>
<gene>
    <name evidence="7" type="primary">modA</name>
    <name evidence="7" type="ORF">F9U64_08400</name>
</gene>
<evidence type="ECO:0000256" key="6">
    <source>
        <dbReference type="SAM" id="SignalP"/>
    </source>
</evidence>
<dbReference type="Proteomes" id="UP000480246">
    <property type="component" value="Unassembled WGS sequence"/>
</dbReference>
<dbReference type="GO" id="GO:1901359">
    <property type="term" value="F:tungstate binding"/>
    <property type="evidence" value="ECO:0007669"/>
    <property type="project" value="UniProtKB-ARBA"/>
</dbReference>
<dbReference type="EMBL" id="WEID01000038">
    <property type="protein sequence ID" value="KAB8137689.1"/>
    <property type="molecule type" value="Genomic_DNA"/>
</dbReference>
<proteinExistence type="inferred from homology"/>
<dbReference type="GO" id="GO:0030973">
    <property type="term" value="F:molybdate ion binding"/>
    <property type="evidence" value="ECO:0007669"/>
    <property type="project" value="TreeGrafter"/>
</dbReference>
<name>A0A7C8GUW5_9BACI</name>
<keyword evidence="4 6" id="KW-0732">Signal</keyword>
<dbReference type="GO" id="GO:0046872">
    <property type="term" value="F:metal ion binding"/>
    <property type="evidence" value="ECO:0007669"/>
    <property type="project" value="UniProtKB-KW"/>
</dbReference>
<feature type="binding site" evidence="5">
    <location>
        <position position="173"/>
    </location>
    <ligand>
        <name>molybdate</name>
        <dbReference type="ChEBI" id="CHEBI:36264"/>
    </ligand>
</feature>
<dbReference type="CDD" id="cd13537">
    <property type="entry name" value="PBP2_YvgL_like"/>
    <property type="match status" value="1"/>
</dbReference>
<feature type="binding site" evidence="5">
    <location>
        <position position="146"/>
    </location>
    <ligand>
        <name>molybdate</name>
        <dbReference type="ChEBI" id="CHEBI:36264"/>
    </ligand>
</feature>
<accession>A0A7C8GUW5</accession>
<dbReference type="Pfam" id="PF13531">
    <property type="entry name" value="SBP_bac_11"/>
    <property type="match status" value="1"/>
</dbReference>
<evidence type="ECO:0000256" key="2">
    <source>
        <dbReference type="ARBA" id="ARBA00022505"/>
    </source>
</evidence>
<dbReference type="Gene3D" id="3.40.190.10">
    <property type="entry name" value="Periplasmic binding protein-like II"/>
    <property type="match status" value="2"/>
</dbReference>
<dbReference type="GO" id="GO:0015689">
    <property type="term" value="P:molybdate ion transport"/>
    <property type="evidence" value="ECO:0007669"/>
    <property type="project" value="InterPro"/>
</dbReference>
<evidence type="ECO:0000256" key="3">
    <source>
        <dbReference type="ARBA" id="ARBA00022723"/>
    </source>
</evidence>
<dbReference type="RefSeq" id="WP_153402559.1">
    <property type="nucleotide sequence ID" value="NZ_ML762428.1"/>
</dbReference>
<dbReference type="InterPro" id="IPR041879">
    <property type="entry name" value="YvgL-like_PBP2"/>
</dbReference>
<dbReference type="PIRSF" id="PIRSF004846">
    <property type="entry name" value="ModA"/>
    <property type="match status" value="1"/>
</dbReference>
<dbReference type="InterPro" id="IPR050682">
    <property type="entry name" value="ModA/WtpA"/>
</dbReference>
<evidence type="ECO:0000256" key="4">
    <source>
        <dbReference type="ARBA" id="ARBA00022729"/>
    </source>
</evidence>
<dbReference type="PANTHER" id="PTHR30632">
    <property type="entry name" value="MOLYBDATE-BINDING PERIPLASMIC PROTEIN"/>
    <property type="match status" value="1"/>
</dbReference>
<comment type="caution">
    <text evidence="7">The sequence shown here is derived from an EMBL/GenBank/DDBJ whole genome shotgun (WGS) entry which is preliminary data.</text>
</comment>
<dbReference type="InterPro" id="IPR005950">
    <property type="entry name" value="ModA"/>
</dbReference>
<keyword evidence="8" id="KW-1185">Reference proteome</keyword>
<feature type="binding site" evidence="5">
    <location>
        <position position="40"/>
    </location>
    <ligand>
        <name>molybdate</name>
        <dbReference type="ChEBI" id="CHEBI:36264"/>
    </ligand>
</feature>
<sequence length="256" mass="27987">MIKNISILMICIILMINLAGCAKNQATSEEVELTVSAAASLQDALTEIGADFSQEYPDIQVNYNFGGSGSLQQQITQGAPVDLYFSAAEDKFALLLEEELIDEANSTALLQNQLVLITPKDSEISSFAELSKAAKISIGTPASVPAGKYAKETLENLKIWNTVEEKMVYAKDVRQVLAYVDTGNVDAGIVYQTDALVSQEVEVVATAEADLHTPIVYPVGIIKNTPYPEEAEQFYEYLQSEHALEIFENYGFKGLK</sequence>
<dbReference type="NCBIfam" id="TIGR01256">
    <property type="entry name" value="modA"/>
    <property type="match status" value="1"/>
</dbReference>
<feature type="chain" id="PRO_5028850075" evidence="6">
    <location>
        <begin position="23"/>
        <end position="256"/>
    </location>
</feature>
<protein>
    <submittedName>
        <fullName evidence="7">Molybdate ABC transporter substrate-binding protein</fullName>
    </submittedName>
</protein>
<reference evidence="7 8" key="1">
    <citation type="submission" date="2019-10" db="EMBL/GenBank/DDBJ databases">
        <title>Gracilibacillus sp. nov. isolated from rice seeds.</title>
        <authorList>
            <person name="He S."/>
        </authorList>
    </citation>
    <scope>NUCLEOTIDE SEQUENCE [LARGE SCALE GENOMIC DNA]</scope>
    <source>
        <strain evidence="7 8">TD8</strain>
    </source>
</reference>
<comment type="similarity">
    <text evidence="1">Belongs to the bacterial solute-binding protein ModA family.</text>
</comment>
<feature type="binding site" evidence="5">
    <location>
        <position position="68"/>
    </location>
    <ligand>
        <name>molybdate</name>
        <dbReference type="ChEBI" id="CHEBI:36264"/>
    </ligand>
</feature>
<evidence type="ECO:0000313" key="7">
    <source>
        <dbReference type="EMBL" id="KAB8137689.1"/>
    </source>
</evidence>